<protein>
    <submittedName>
        <fullName evidence="4">Hsp20/alpha crystallin family protein</fullName>
    </submittedName>
</protein>
<gene>
    <name evidence="4" type="ORF">ACFSHS_05965</name>
</gene>
<proteinExistence type="inferred from homology"/>
<dbReference type="InterPro" id="IPR002068">
    <property type="entry name" value="A-crystallin/Hsp20_dom"/>
</dbReference>
<sequence>MALPVPIRSRAQSAPDPFRELEELSERLTSLWEPVLGSGLDRWVPLADLEETDDAYSVELELPGAGDDDVDVQLDDRVLTVSGEVREKKRKGILHRRNRRVGRFHYAVTLPGDVDADGVDAQLRDGVLTVRIPKAAHVKRRRIAITS</sequence>
<dbReference type="InterPro" id="IPR008978">
    <property type="entry name" value="HSP20-like_chaperone"/>
</dbReference>
<reference evidence="5" key="1">
    <citation type="journal article" date="2019" name="Int. J. Syst. Evol. Microbiol.">
        <title>The Global Catalogue of Microorganisms (GCM) 10K type strain sequencing project: providing services to taxonomists for standard genome sequencing and annotation.</title>
        <authorList>
            <consortium name="The Broad Institute Genomics Platform"/>
            <consortium name="The Broad Institute Genome Sequencing Center for Infectious Disease"/>
            <person name="Wu L."/>
            <person name="Ma J."/>
        </authorList>
    </citation>
    <scope>NUCLEOTIDE SEQUENCE [LARGE SCALE GENOMIC DNA]</scope>
    <source>
        <strain evidence="5">JCM 3338</strain>
    </source>
</reference>
<dbReference type="EMBL" id="JBHUHP010000004">
    <property type="protein sequence ID" value="MFD2091117.1"/>
    <property type="molecule type" value="Genomic_DNA"/>
</dbReference>
<evidence type="ECO:0000259" key="3">
    <source>
        <dbReference type="PROSITE" id="PS01031"/>
    </source>
</evidence>
<evidence type="ECO:0000313" key="4">
    <source>
        <dbReference type="EMBL" id="MFD2091117.1"/>
    </source>
</evidence>
<dbReference type="RefSeq" id="WP_376873037.1">
    <property type="nucleotide sequence ID" value="NZ_JBHUHP010000004.1"/>
</dbReference>
<evidence type="ECO:0000313" key="5">
    <source>
        <dbReference type="Proteomes" id="UP001597402"/>
    </source>
</evidence>
<dbReference type="PROSITE" id="PS01031">
    <property type="entry name" value="SHSP"/>
    <property type="match status" value="1"/>
</dbReference>
<dbReference type="SUPFAM" id="SSF49764">
    <property type="entry name" value="HSP20-like chaperones"/>
    <property type="match status" value="1"/>
</dbReference>
<dbReference type="Pfam" id="PF00011">
    <property type="entry name" value="HSP20"/>
    <property type="match status" value="1"/>
</dbReference>
<evidence type="ECO:0000256" key="2">
    <source>
        <dbReference type="RuleBase" id="RU003616"/>
    </source>
</evidence>
<organism evidence="4 5">
    <name type="scientific">Blastococcus deserti</name>
    <dbReference type="NCBI Taxonomy" id="2259033"/>
    <lineage>
        <taxon>Bacteria</taxon>
        <taxon>Bacillati</taxon>
        <taxon>Actinomycetota</taxon>
        <taxon>Actinomycetes</taxon>
        <taxon>Geodermatophilales</taxon>
        <taxon>Geodermatophilaceae</taxon>
        <taxon>Blastococcus</taxon>
    </lineage>
</organism>
<dbReference type="CDD" id="cd06464">
    <property type="entry name" value="ACD_sHsps-like"/>
    <property type="match status" value="1"/>
</dbReference>
<evidence type="ECO:0000256" key="1">
    <source>
        <dbReference type="PROSITE-ProRule" id="PRU00285"/>
    </source>
</evidence>
<comment type="similarity">
    <text evidence="1 2">Belongs to the small heat shock protein (HSP20) family.</text>
</comment>
<accession>A0ABW4X6U2</accession>
<keyword evidence="5" id="KW-1185">Reference proteome</keyword>
<dbReference type="Gene3D" id="2.60.40.790">
    <property type="match status" value="1"/>
</dbReference>
<feature type="domain" description="SHSP" evidence="3">
    <location>
        <begin position="37"/>
        <end position="147"/>
    </location>
</feature>
<dbReference type="InterPro" id="IPR031107">
    <property type="entry name" value="Small_HSP"/>
</dbReference>
<comment type="caution">
    <text evidence="4">The sequence shown here is derived from an EMBL/GenBank/DDBJ whole genome shotgun (WGS) entry which is preliminary data.</text>
</comment>
<name>A0ABW4X6U2_9ACTN</name>
<dbReference type="Proteomes" id="UP001597402">
    <property type="component" value="Unassembled WGS sequence"/>
</dbReference>
<dbReference type="PANTHER" id="PTHR11527">
    <property type="entry name" value="HEAT-SHOCK PROTEIN 20 FAMILY MEMBER"/>
    <property type="match status" value="1"/>
</dbReference>